<name>A0A803TDW5_ANOCA</name>
<sequence length="142" mass="16144">SRGFFLLLLILPLSFNHGFPKPSIKMVLQEEYPSGVNVTILCEGPENNLTFFLHKSMDLRASQETEPGSNRARFLVQIINLEDAGNYTCQYHKSGNPFVWSVPSNPAQLVVRGEEFHLDCFIVQSFRVGRTILNIFFSTDTF</sequence>
<dbReference type="InParanoid" id="A0A803TDW5"/>
<feature type="signal peptide" evidence="4">
    <location>
        <begin position="1"/>
        <end position="18"/>
    </location>
</feature>
<evidence type="ECO:0000256" key="2">
    <source>
        <dbReference type="ARBA" id="ARBA00023157"/>
    </source>
</evidence>
<dbReference type="Gene3D" id="2.60.40.10">
    <property type="entry name" value="Immunoglobulins"/>
    <property type="match status" value="1"/>
</dbReference>
<dbReference type="Pfam" id="PF13895">
    <property type="entry name" value="Ig_2"/>
    <property type="match status" value="1"/>
</dbReference>
<feature type="chain" id="PRO_5032757271" description="Ig-like domain-containing protein" evidence="4">
    <location>
        <begin position="19"/>
        <end position="142"/>
    </location>
</feature>
<keyword evidence="2" id="KW-1015">Disulfide bond</keyword>
<reference evidence="5" key="2">
    <citation type="submission" date="2025-08" db="UniProtKB">
        <authorList>
            <consortium name="Ensembl"/>
        </authorList>
    </citation>
    <scope>IDENTIFICATION</scope>
</reference>
<evidence type="ECO:0000256" key="1">
    <source>
        <dbReference type="ARBA" id="ARBA00022729"/>
    </source>
</evidence>
<dbReference type="GeneTree" id="ENSGT01030000235700"/>
<reference evidence="5" key="1">
    <citation type="submission" date="2009-12" db="EMBL/GenBank/DDBJ databases">
        <title>The Genome Sequence of Anolis carolinensis (Green Anole Lizard).</title>
        <authorList>
            <consortium name="The Genome Sequencing Platform"/>
            <person name="Di Palma F."/>
            <person name="Alfoldi J."/>
            <person name="Heiman D."/>
            <person name="Young S."/>
            <person name="Grabherr M."/>
            <person name="Johnson J."/>
            <person name="Lander E.S."/>
            <person name="Lindblad-Toh K."/>
        </authorList>
    </citation>
    <scope>NUCLEOTIDE SEQUENCE [LARGE SCALE GENOMIC DNA]</scope>
    <source>
        <strain evidence="5">JBL SC #1</strain>
    </source>
</reference>
<dbReference type="PANTHER" id="PTHR11738">
    <property type="entry name" value="MHC CLASS I NK CELL RECEPTOR"/>
    <property type="match status" value="1"/>
</dbReference>
<evidence type="ECO:0000256" key="3">
    <source>
        <dbReference type="ARBA" id="ARBA00023319"/>
    </source>
</evidence>
<dbReference type="FunFam" id="2.60.40.10:FF:000049">
    <property type="entry name" value="Leukocyte immunoglobulin-like receptor subfamily B member 1"/>
    <property type="match status" value="1"/>
</dbReference>
<protein>
    <recommendedName>
        <fullName evidence="7">Ig-like domain-containing protein</fullName>
    </recommendedName>
</protein>
<accession>A0A803TDW5</accession>
<evidence type="ECO:0000313" key="6">
    <source>
        <dbReference type="Proteomes" id="UP000001646"/>
    </source>
</evidence>
<dbReference type="InterPro" id="IPR036179">
    <property type="entry name" value="Ig-like_dom_sf"/>
</dbReference>
<dbReference type="PANTHER" id="PTHR11738:SF186">
    <property type="entry name" value="OSTEOCLAST-ASSOCIATED IMMUNOGLOBULIN-LIKE RECEPTOR"/>
    <property type="match status" value="1"/>
</dbReference>
<organism evidence="5 6">
    <name type="scientific">Anolis carolinensis</name>
    <name type="common">Green anole</name>
    <name type="synonym">American chameleon</name>
    <dbReference type="NCBI Taxonomy" id="28377"/>
    <lineage>
        <taxon>Eukaryota</taxon>
        <taxon>Metazoa</taxon>
        <taxon>Chordata</taxon>
        <taxon>Craniata</taxon>
        <taxon>Vertebrata</taxon>
        <taxon>Euteleostomi</taxon>
        <taxon>Lepidosauria</taxon>
        <taxon>Squamata</taxon>
        <taxon>Bifurcata</taxon>
        <taxon>Unidentata</taxon>
        <taxon>Episquamata</taxon>
        <taxon>Toxicofera</taxon>
        <taxon>Iguania</taxon>
        <taxon>Dactyloidae</taxon>
        <taxon>Anolis</taxon>
    </lineage>
</organism>
<dbReference type="Proteomes" id="UP000001646">
    <property type="component" value="Unplaced"/>
</dbReference>
<dbReference type="InterPro" id="IPR050412">
    <property type="entry name" value="Ig-like_Receptors_ImmuneReg"/>
</dbReference>
<dbReference type="Ensembl" id="ENSACAT00000043436.1">
    <property type="protein sequence ID" value="ENSACAP00000033405.1"/>
    <property type="gene ID" value="ENSACAG00000043262.1"/>
</dbReference>
<dbReference type="SUPFAM" id="SSF48726">
    <property type="entry name" value="Immunoglobulin"/>
    <property type="match status" value="1"/>
</dbReference>
<dbReference type="AlphaFoldDB" id="A0A803TDW5"/>
<evidence type="ECO:0000256" key="4">
    <source>
        <dbReference type="SAM" id="SignalP"/>
    </source>
</evidence>
<proteinExistence type="predicted"/>
<keyword evidence="6" id="KW-1185">Reference proteome</keyword>
<dbReference type="InterPro" id="IPR013783">
    <property type="entry name" value="Ig-like_fold"/>
</dbReference>
<keyword evidence="1 4" id="KW-0732">Signal</keyword>
<evidence type="ECO:0008006" key="7">
    <source>
        <dbReference type="Google" id="ProtNLM"/>
    </source>
</evidence>
<reference evidence="5" key="3">
    <citation type="submission" date="2025-09" db="UniProtKB">
        <authorList>
            <consortium name="Ensembl"/>
        </authorList>
    </citation>
    <scope>IDENTIFICATION</scope>
</reference>
<evidence type="ECO:0000313" key="5">
    <source>
        <dbReference type="Ensembl" id="ENSACAP00000033405.1"/>
    </source>
</evidence>
<keyword evidence="3" id="KW-0393">Immunoglobulin domain</keyword>